<keyword evidence="2 4" id="KW-0863">Zinc-finger</keyword>
<dbReference type="InterPro" id="IPR052727">
    <property type="entry name" value="Rab4/Rab5_effector"/>
</dbReference>
<name>A0A0D0B008_9AGAM</name>
<dbReference type="Pfam" id="PF01363">
    <property type="entry name" value="FYVE"/>
    <property type="match status" value="1"/>
</dbReference>
<dbReference type="Pfam" id="PF11464">
    <property type="entry name" value="Rbsn"/>
    <property type="match status" value="1"/>
</dbReference>
<evidence type="ECO:0000259" key="6">
    <source>
        <dbReference type="PROSITE" id="PS50178"/>
    </source>
</evidence>
<sequence>MDSPSNVPYQAYKSKRHSRAVSSIHLVPNVSPPPMSRPSSITSIAPSIPAPTFTRPHEYYESEKVLSVSTEYPSVITVVTNKTQAPSVDIVHSRDLPSSPTTNDSSTSTELPSPESIDVALPDPVQAPVPDEEPVPRTNGKDKEIELPISSPASSVTNLPAASPKPSRFRRLRPPAAKSPLASPLRLPVTHSPAPSTSSRQLDGPHSPLMHSRVTSVTSVISDSGKLPPPVLLRGESAPFPQRIISPPPRSSSMVAPIPPPKLYSPTPTPAPLPLAYTSAPVSAAASNSSSPAASTPTLPSTSSAPASSSAHTRTSTPARSAAPYRPGFQPKGVYRPRTDEFAEYRRKRADEGRIERTKLERRLEKLIALHFPVENAIEKGVGARKDEVSVNGKGRGMEKRRASSFFNLDLKNMDAGELWKGVLQSQMIQGSNGDTRAAEQRITPWQDDAAVSKCPLCIASFHPLTNRKHHCRLCGTIICSLPPKLPQRQIPCSVLFVVDAKTRCIEEVGEGVDYGVRRAGEEEKFLRGVRICRSCKPVLTRQQYWQEMASVPPFVRFYDAFISLEKEIEDAIPQFQDLLLTLSNDDQPTKEASAARKRLLDAFAQYDAFAKRIRAIPCNTGSSQNHVQLAVLSRANLFLQKHMFPLQSLPKPKKRDSTSSPVTFEAPLVDPDSDLAHTLQPLLEQEALLESFVGEAMAHRKFEDAKTLKANLAEIRVEIDRMIGDGVR</sequence>
<reference evidence="8" key="2">
    <citation type="submission" date="2015-01" db="EMBL/GenBank/DDBJ databases">
        <title>Evolutionary Origins and Diversification of the Mycorrhizal Mutualists.</title>
        <authorList>
            <consortium name="DOE Joint Genome Institute"/>
            <consortium name="Mycorrhizal Genomics Consortium"/>
            <person name="Kohler A."/>
            <person name="Kuo A."/>
            <person name="Nagy L.G."/>
            <person name="Floudas D."/>
            <person name="Copeland A."/>
            <person name="Barry K.W."/>
            <person name="Cichocki N."/>
            <person name="Veneault-Fourrey C."/>
            <person name="LaButti K."/>
            <person name="Lindquist E.A."/>
            <person name="Lipzen A."/>
            <person name="Lundell T."/>
            <person name="Morin E."/>
            <person name="Murat C."/>
            <person name="Riley R."/>
            <person name="Ohm R."/>
            <person name="Sun H."/>
            <person name="Tunlid A."/>
            <person name="Henrissat B."/>
            <person name="Grigoriev I.V."/>
            <person name="Hibbett D.S."/>
            <person name="Martin F."/>
        </authorList>
    </citation>
    <scope>NUCLEOTIDE SEQUENCE [LARGE SCALE GENOMIC DNA]</scope>
    <source>
        <strain evidence="8">UH-Slu-Lm8-n1</strain>
    </source>
</reference>
<feature type="region of interest" description="Disordered" evidence="5">
    <location>
        <begin position="1"/>
        <end position="20"/>
    </location>
</feature>
<protein>
    <recommendedName>
        <fullName evidence="6">FYVE-type domain-containing protein</fullName>
    </recommendedName>
</protein>
<feature type="compositionally biased region" description="Polar residues" evidence="5">
    <location>
        <begin position="151"/>
        <end position="160"/>
    </location>
</feature>
<dbReference type="InterPro" id="IPR017455">
    <property type="entry name" value="Znf_FYVE-rel"/>
</dbReference>
<dbReference type="InterPro" id="IPR021565">
    <property type="entry name" value="Rbsn_Rab-bd"/>
</dbReference>
<dbReference type="SUPFAM" id="SSF57903">
    <property type="entry name" value="FYVE/PHD zinc finger"/>
    <property type="match status" value="1"/>
</dbReference>
<evidence type="ECO:0000313" key="8">
    <source>
        <dbReference type="Proteomes" id="UP000054485"/>
    </source>
</evidence>
<proteinExistence type="predicted"/>
<dbReference type="SMART" id="SM00064">
    <property type="entry name" value="FYVE"/>
    <property type="match status" value="1"/>
</dbReference>
<feature type="compositionally biased region" description="Low complexity" evidence="5">
    <location>
        <begin position="174"/>
        <end position="188"/>
    </location>
</feature>
<dbReference type="InterPro" id="IPR013083">
    <property type="entry name" value="Znf_RING/FYVE/PHD"/>
</dbReference>
<dbReference type="AlphaFoldDB" id="A0A0D0B008"/>
<organism evidence="7 8">
    <name type="scientific">Suillus luteus UH-Slu-Lm8-n1</name>
    <dbReference type="NCBI Taxonomy" id="930992"/>
    <lineage>
        <taxon>Eukaryota</taxon>
        <taxon>Fungi</taxon>
        <taxon>Dikarya</taxon>
        <taxon>Basidiomycota</taxon>
        <taxon>Agaricomycotina</taxon>
        <taxon>Agaricomycetes</taxon>
        <taxon>Agaricomycetidae</taxon>
        <taxon>Boletales</taxon>
        <taxon>Suillineae</taxon>
        <taxon>Suillaceae</taxon>
        <taxon>Suillus</taxon>
    </lineage>
</organism>
<feature type="region of interest" description="Disordered" evidence="5">
    <location>
        <begin position="285"/>
        <end position="337"/>
    </location>
</feature>
<dbReference type="InParanoid" id="A0A0D0B008"/>
<evidence type="ECO:0000313" key="7">
    <source>
        <dbReference type="EMBL" id="KIK37393.1"/>
    </source>
</evidence>
<feature type="domain" description="FYVE-type" evidence="6">
    <location>
        <begin position="449"/>
        <end position="541"/>
    </location>
</feature>
<dbReference type="EMBL" id="KN835454">
    <property type="protein sequence ID" value="KIK37393.1"/>
    <property type="molecule type" value="Genomic_DNA"/>
</dbReference>
<feature type="compositionally biased region" description="Low complexity" evidence="5">
    <location>
        <begin position="285"/>
        <end position="324"/>
    </location>
</feature>
<dbReference type="CDD" id="cd15737">
    <property type="entry name" value="FYVE2_Vac1p_like"/>
    <property type="match status" value="1"/>
</dbReference>
<evidence type="ECO:0000256" key="5">
    <source>
        <dbReference type="SAM" id="MobiDB-lite"/>
    </source>
</evidence>
<keyword evidence="3" id="KW-0862">Zinc</keyword>
<reference evidence="7 8" key="1">
    <citation type="submission" date="2014-04" db="EMBL/GenBank/DDBJ databases">
        <authorList>
            <consortium name="DOE Joint Genome Institute"/>
            <person name="Kuo A."/>
            <person name="Ruytinx J."/>
            <person name="Rineau F."/>
            <person name="Colpaert J."/>
            <person name="Kohler A."/>
            <person name="Nagy L.G."/>
            <person name="Floudas D."/>
            <person name="Copeland A."/>
            <person name="Barry K.W."/>
            <person name="Cichocki N."/>
            <person name="Veneault-Fourrey C."/>
            <person name="LaButti K."/>
            <person name="Lindquist E.A."/>
            <person name="Lipzen A."/>
            <person name="Lundell T."/>
            <person name="Morin E."/>
            <person name="Murat C."/>
            <person name="Sun H."/>
            <person name="Tunlid A."/>
            <person name="Henrissat B."/>
            <person name="Grigoriev I.V."/>
            <person name="Hibbett D.S."/>
            <person name="Martin F."/>
            <person name="Nordberg H.P."/>
            <person name="Cantor M.N."/>
            <person name="Hua S.X."/>
        </authorList>
    </citation>
    <scope>NUCLEOTIDE SEQUENCE [LARGE SCALE GENOMIC DNA]</scope>
    <source>
        <strain evidence="7 8">UH-Slu-Lm8-n1</strain>
    </source>
</reference>
<evidence type="ECO:0000256" key="2">
    <source>
        <dbReference type="ARBA" id="ARBA00022771"/>
    </source>
</evidence>
<accession>A0A0D0B008</accession>
<dbReference type="SUPFAM" id="SSF140125">
    <property type="entry name" value="Rabenosyn-5 Rab-binding domain-like"/>
    <property type="match status" value="1"/>
</dbReference>
<gene>
    <name evidence="7" type="ORF">CY34DRAFT_810385</name>
</gene>
<dbReference type="PANTHER" id="PTHR13510:SF44">
    <property type="entry name" value="RABENOSYN-5"/>
    <property type="match status" value="1"/>
</dbReference>
<keyword evidence="1" id="KW-0479">Metal-binding</keyword>
<feature type="compositionally biased region" description="Polar residues" evidence="5">
    <location>
        <begin position="213"/>
        <end position="222"/>
    </location>
</feature>
<dbReference type="InterPro" id="IPR000306">
    <property type="entry name" value="Znf_FYVE"/>
</dbReference>
<dbReference type="InterPro" id="IPR036531">
    <property type="entry name" value="Rbsn_Rab-bd_sf"/>
</dbReference>
<feature type="region of interest" description="Disordered" evidence="5">
    <location>
        <begin position="81"/>
        <end position="261"/>
    </location>
</feature>
<dbReference type="OrthoDB" id="166134at2759"/>
<dbReference type="STRING" id="930992.A0A0D0B008"/>
<dbReference type="InterPro" id="IPR011011">
    <property type="entry name" value="Znf_FYVE_PHD"/>
</dbReference>
<evidence type="ECO:0000256" key="4">
    <source>
        <dbReference type="PROSITE-ProRule" id="PRU00091"/>
    </source>
</evidence>
<evidence type="ECO:0000256" key="3">
    <source>
        <dbReference type="ARBA" id="ARBA00022833"/>
    </source>
</evidence>
<dbReference type="Gene3D" id="4.10.860.20">
    <property type="entry name" value="Rabenosyn, Rab binding domain"/>
    <property type="match status" value="1"/>
</dbReference>
<evidence type="ECO:0000256" key="1">
    <source>
        <dbReference type="ARBA" id="ARBA00022723"/>
    </source>
</evidence>
<dbReference type="PROSITE" id="PS50178">
    <property type="entry name" value="ZF_FYVE"/>
    <property type="match status" value="1"/>
</dbReference>
<dbReference type="HOGENOM" id="CLU_015191_0_0_1"/>
<keyword evidence="8" id="KW-1185">Reference proteome</keyword>
<dbReference type="FunCoup" id="A0A0D0B008">
    <property type="interactions" value="68"/>
</dbReference>
<dbReference type="Proteomes" id="UP000054485">
    <property type="component" value="Unassembled WGS sequence"/>
</dbReference>
<dbReference type="PANTHER" id="PTHR13510">
    <property type="entry name" value="FYVE-FINGER-CONTAINING RAB5 EFFECTOR PROTEIN RABENOSYN-5-RELATED"/>
    <property type="match status" value="1"/>
</dbReference>
<dbReference type="GO" id="GO:0008270">
    <property type="term" value="F:zinc ion binding"/>
    <property type="evidence" value="ECO:0007669"/>
    <property type="project" value="UniProtKB-KW"/>
</dbReference>
<dbReference type="Gene3D" id="3.30.40.10">
    <property type="entry name" value="Zinc/RING finger domain, C3HC4 (zinc finger)"/>
    <property type="match status" value="1"/>
</dbReference>
<feature type="compositionally biased region" description="Low complexity" evidence="5">
    <location>
        <begin position="97"/>
        <end position="116"/>
    </location>
</feature>